<dbReference type="PANTHER" id="PTHR11552:SF147">
    <property type="entry name" value="CHOLINE DEHYDROGENASE, MITOCHONDRIAL"/>
    <property type="match status" value="1"/>
</dbReference>
<dbReference type="InterPro" id="IPR036188">
    <property type="entry name" value="FAD/NAD-bd_sf"/>
</dbReference>
<keyword evidence="4 5" id="KW-0274">FAD</keyword>
<evidence type="ECO:0000256" key="5">
    <source>
        <dbReference type="PIRSR" id="PIRSR000137-2"/>
    </source>
</evidence>
<dbReference type="PANTHER" id="PTHR11552">
    <property type="entry name" value="GLUCOSE-METHANOL-CHOLINE GMC OXIDOREDUCTASE"/>
    <property type="match status" value="1"/>
</dbReference>
<evidence type="ECO:0000259" key="6">
    <source>
        <dbReference type="PROSITE" id="PS00624"/>
    </source>
</evidence>
<evidence type="ECO:0000256" key="1">
    <source>
        <dbReference type="ARBA" id="ARBA00001974"/>
    </source>
</evidence>
<comment type="similarity">
    <text evidence="2">Belongs to the GMC oxidoreductase family.</text>
</comment>
<protein>
    <submittedName>
        <fullName evidence="7">Alcohol dehydrogenase</fullName>
    </submittedName>
</protein>
<sequence>MSGPAMKTHDYIIVGGGAAGCVLAGRLTEDPSISVLLLESGSERHSPLLSIPAAETVLMGNPKYDWCFETDADPTIAGRSVRIPRGRLLGGSNAINGMIYVRGQKEDYDDWAALGNPGWSWADVLPYFKSLEHAPEIGGENRGRNGPISVGLPREHDELCDAFLKSAVKAGYPENPDYNSGNQEGFGYYQVNHAEGRRSSAAGTYLKQARHRPNLTLLTDAHVGVLRFADKRCTGVEFRYKGGVHQARCRREVIVSAGTVQSPQLLELSGIGSAEILTAVGVPVIHHLPGVGENFRDHFAARLRWRVRQPITFNERSRGLGLVREIAKYVRNRRGLLSLPIALGHGFVSSSDKETRPDIQFHFAPASYGAGSTRRLDTSPGMTLGVYQLRPESKGSVHIRSRNPLTPPAIRPRFLDTELDRTTLVAGMRIARRIVEGPALDPYREYELTPGLEVQTDDELLEYVRNHGDTSYHPVGTCRMGSDTGAVVDGRLRVHGVAGLRVIDASVMPAIVSGNTNAASLMIGEKGAALVLEDHRKGSAA</sequence>
<accession>A0A9W6MGC9</accession>
<evidence type="ECO:0000313" key="8">
    <source>
        <dbReference type="Proteomes" id="UP001143474"/>
    </source>
</evidence>
<reference evidence="7" key="2">
    <citation type="submission" date="2023-01" db="EMBL/GenBank/DDBJ databases">
        <authorList>
            <person name="Sun Q."/>
            <person name="Evtushenko L."/>
        </authorList>
    </citation>
    <scope>NUCLEOTIDE SEQUENCE</scope>
    <source>
        <strain evidence="7">VKM Ac-2007</strain>
    </source>
</reference>
<dbReference type="PIRSF" id="PIRSF000137">
    <property type="entry name" value="Alcohol_oxidase"/>
    <property type="match status" value="1"/>
</dbReference>
<dbReference type="SUPFAM" id="SSF51905">
    <property type="entry name" value="FAD/NAD(P)-binding domain"/>
    <property type="match status" value="1"/>
</dbReference>
<proteinExistence type="inferred from homology"/>
<dbReference type="Pfam" id="PF05199">
    <property type="entry name" value="GMC_oxred_C"/>
    <property type="match status" value="1"/>
</dbReference>
<dbReference type="Gene3D" id="3.30.560.10">
    <property type="entry name" value="Glucose Oxidase, domain 3"/>
    <property type="match status" value="1"/>
</dbReference>
<keyword evidence="3" id="KW-0285">Flavoprotein</keyword>
<comment type="cofactor">
    <cofactor evidence="1 5">
        <name>FAD</name>
        <dbReference type="ChEBI" id="CHEBI:57692"/>
    </cofactor>
</comment>
<evidence type="ECO:0000313" key="7">
    <source>
        <dbReference type="EMBL" id="GLK12778.1"/>
    </source>
</evidence>
<feature type="domain" description="Glucose-methanol-choline oxidoreductase N-terminal" evidence="6">
    <location>
        <begin position="258"/>
        <end position="272"/>
    </location>
</feature>
<dbReference type="SUPFAM" id="SSF54373">
    <property type="entry name" value="FAD-linked reductases, C-terminal domain"/>
    <property type="match status" value="1"/>
</dbReference>
<comment type="caution">
    <text evidence="7">The sequence shown here is derived from an EMBL/GenBank/DDBJ whole genome shotgun (WGS) entry which is preliminary data.</text>
</comment>
<gene>
    <name evidence="7" type="ORF">GCM10017600_61880</name>
</gene>
<dbReference type="AlphaFoldDB" id="A0A9W6MGC9"/>
<dbReference type="PROSITE" id="PS00624">
    <property type="entry name" value="GMC_OXRED_2"/>
    <property type="match status" value="1"/>
</dbReference>
<keyword evidence="8" id="KW-1185">Reference proteome</keyword>
<evidence type="ECO:0000256" key="3">
    <source>
        <dbReference type="ARBA" id="ARBA00022630"/>
    </source>
</evidence>
<dbReference type="Proteomes" id="UP001143474">
    <property type="component" value="Unassembled WGS sequence"/>
</dbReference>
<reference evidence="7" key="1">
    <citation type="journal article" date="2014" name="Int. J. Syst. Evol. Microbiol.">
        <title>Complete genome sequence of Corynebacterium casei LMG S-19264T (=DSM 44701T), isolated from a smear-ripened cheese.</title>
        <authorList>
            <consortium name="US DOE Joint Genome Institute (JGI-PGF)"/>
            <person name="Walter F."/>
            <person name="Albersmeier A."/>
            <person name="Kalinowski J."/>
            <person name="Ruckert C."/>
        </authorList>
    </citation>
    <scope>NUCLEOTIDE SEQUENCE</scope>
    <source>
        <strain evidence="7">VKM Ac-2007</strain>
    </source>
</reference>
<dbReference type="PROSITE" id="PS51257">
    <property type="entry name" value="PROKAR_LIPOPROTEIN"/>
    <property type="match status" value="1"/>
</dbReference>
<evidence type="ECO:0000256" key="2">
    <source>
        <dbReference type="ARBA" id="ARBA00010790"/>
    </source>
</evidence>
<feature type="binding site" evidence="5">
    <location>
        <position position="223"/>
    </location>
    <ligand>
        <name>FAD</name>
        <dbReference type="ChEBI" id="CHEBI:57692"/>
    </ligand>
</feature>
<dbReference type="InterPro" id="IPR012132">
    <property type="entry name" value="GMC_OxRdtase"/>
</dbReference>
<organism evidence="7 8">
    <name type="scientific">Streptosporangium carneum</name>
    <dbReference type="NCBI Taxonomy" id="47481"/>
    <lineage>
        <taxon>Bacteria</taxon>
        <taxon>Bacillati</taxon>
        <taxon>Actinomycetota</taxon>
        <taxon>Actinomycetes</taxon>
        <taxon>Streptosporangiales</taxon>
        <taxon>Streptosporangiaceae</taxon>
        <taxon>Streptosporangium</taxon>
    </lineage>
</organism>
<dbReference type="InterPro" id="IPR000172">
    <property type="entry name" value="GMC_OxRdtase_N"/>
</dbReference>
<dbReference type="Gene3D" id="3.50.50.60">
    <property type="entry name" value="FAD/NAD(P)-binding domain"/>
    <property type="match status" value="1"/>
</dbReference>
<dbReference type="InterPro" id="IPR007867">
    <property type="entry name" value="GMC_OxRtase_C"/>
</dbReference>
<dbReference type="Pfam" id="PF00732">
    <property type="entry name" value="GMC_oxred_N"/>
    <property type="match status" value="1"/>
</dbReference>
<dbReference type="EMBL" id="BSEV01000018">
    <property type="protein sequence ID" value="GLK12778.1"/>
    <property type="molecule type" value="Genomic_DNA"/>
</dbReference>
<name>A0A9W6MGC9_9ACTN</name>
<dbReference type="GO" id="GO:0016614">
    <property type="term" value="F:oxidoreductase activity, acting on CH-OH group of donors"/>
    <property type="evidence" value="ECO:0007669"/>
    <property type="project" value="InterPro"/>
</dbReference>
<dbReference type="GO" id="GO:0050660">
    <property type="term" value="F:flavin adenine dinucleotide binding"/>
    <property type="evidence" value="ECO:0007669"/>
    <property type="project" value="InterPro"/>
</dbReference>
<evidence type="ECO:0000256" key="4">
    <source>
        <dbReference type="ARBA" id="ARBA00022827"/>
    </source>
</evidence>